<evidence type="ECO:0000256" key="9">
    <source>
        <dbReference type="RuleBase" id="RU361217"/>
    </source>
</evidence>
<evidence type="ECO:0000256" key="2">
    <source>
        <dbReference type="ARBA" id="ARBA00004977"/>
    </source>
</evidence>
<evidence type="ECO:0000259" key="10">
    <source>
        <dbReference type="Pfam" id="PF01266"/>
    </source>
</evidence>
<dbReference type="RefSeq" id="WP_036584797.1">
    <property type="nucleotide sequence ID" value="NZ_KK082133.1"/>
</dbReference>
<evidence type="ECO:0000256" key="4">
    <source>
        <dbReference type="ARBA" id="ARBA00022630"/>
    </source>
</evidence>
<comment type="cofactor">
    <cofactor evidence="1 9">
        <name>FAD</name>
        <dbReference type="ChEBI" id="CHEBI:57692"/>
    </cofactor>
</comment>
<evidence type="ECO:0000313" key="12">
    <source>
        <dbReference type="EMBL" id="EXX90036.1"/>
    </source>
</evidence>
<sequence length="558" mass="61252">MNELPFAATERTSTLKRMSEHPLDLLVIGGGITGAGIALDAASRGLRVGLVEKQDFAAGTSSRSTKLIHGGLRYLKQGEIRLVREVGRERAILYRNAPHLVIPEKMLLPLVERGTYGKWATSVGLWIYDRLAGVGRKERRVMLSKQRTEHVEPLLRRDILRGAGLYIEYRTDDARLTIEVMKTAGRLGALCVNYAEATGLVYEDGKLTGADVTDLITGGSHRISAAKVVNAAGPWADQLRAEDKSLSGKRLHLTKGVHLVVPHEKLPLKQSVYFDVPDGRMIFAIPRGRAVYVGTTDTNYEGNLEAPVLTQADAAYLLNAVNHMFPEAKLQQKDIESGWAGLRPLIHQEGKSPSELSRKDEIFLSPSGLITIAGGKLTGYRKMAERVVDLVAGQLRQEYGKVFKDCHTDTIVLAGGEFGSAEAIPSFIDGLCDSDIGRTAGRKRVEALVYKYGTNAKEVLRRAEESPPGLVGTPSDPDTTLLLAEADYCMTDEMCTGLDDFFVRRTGMLLFDRHAVAAGLELVGEWMAARLQWGEDRKRRLFASFREESAAAATIHEA</sequence>
<dbReference type="PANTHER" id="PTHR11985:SF35">
    <property type="entry name" value="ANAEROBIC GLYCEROL-3-PHOSPHATE DEHYDROGENASE SUBUNIT A"/>
    <property type="match status" value="1"/>
</dbReference>
<evidence type="ECO:0000256" key="6">
    <source>
        <dbReference type="ARBA" id="ARBA00022827"/>
    </source>
</evidence>
<keyword evidence="6" id="KW-0274">FAD</keyword>
<comment type="caution">
    <text evidence="12">The sequence shown here is derived from an EMBL/GenBank/DDBJ whole genome shotgun (WGS) entry which is preliminary data.</text>
</comment>
<dbReference type="Gene3D" id="3.30.9.10">
    <property type="entry name" value="D-Amino Acid Oxidase, subunit A, domain 2"/>
    <property type="match status" value="1"/>
</dbReference>
<organism evidence="12 13">
    <name type="scientific">Paenibacillus darwinianus</name>
    <dbReference type="NCBI Taxonomy" id="1380763"/>
    <lineage>
        <taxon>Bacteria</taxon>
        <taxon>Bacillati</taxon>
        <taxon>Bacillota</taxon>
        <taxon>Bacilli</taxon>
        <taxon>Bacillales</taxon>
        <taxon>Paenibacillaceae</taxon>
        <taxon>Paenibacillus</taxon>
    </lineage>
</organism>
<dbReference type="GO" id="GO:0004368">
    <property type="term" value="F:glycerol-3-phosphate dehydrogenase (quinone) activity"/>
    <property type="evidence" value="ECO:0007669"/>
    <property type="project" value="UniProtKB-EC"/>
</dbReference>
<evidence type="ECO:0000256" key="8">
    <source>
        <dbReference type="ARBA" id="ARBA00049055"/>
    </source>
</evidence>
<comment type="catalytic activity">
    <reaction evidence="8 9">
        <text>a quinone + sn-glycerol 3-phosphate = dihydroxyacetone phosphate + a quinol</text>
        <dbReference type="Rhea" id="RHEA:18977"/>
        <dbReference type="ChEBI" id="CHEBI:24646"/>
        <dbReference type="ChEBI" id="CHEBI:57597"/>
        <dbReference type="ChEBI" id="CHEBI:57642"/>
        <dbReference type="ChEBI" id="CHEBI:132124"/>
        <dbReference type="EC" id="1.1.5.3"/>
    </reaction>
</comment>
<keyword evidence="5" id="KW-0319">Glycerol metabolism</keyword>
<dbReference type="PRINTS" id="PR01001">
    <property type="entry name" value="FADG3PDH"/>
</dbReference>
<evidence type="ECO:0000256" key="7">
    <source>
        <dbReference type="ARBA" id="ARBA00023002"/>
    </source>
</evidence>
<dbReference type="SUPFAM" id="SSF54373">
    <property type="entry name" value="FAD-linked reductases, C-terminal domain"/>
    <property type="match status" value="1"/>
</dbReference>
<dbReference type="PROSITE" id="PS00977">
    <property type="entry name" value="FAD_G3PDH_1"/>
    <property type="match status" value="1"/>
</dbReference>
<gene>
    <name evidence="12" type="ORF">BG53_14325</name>
</gene>
<keyword evidence="7 9" id="KW-0560">Oxidoreductase</keyword>
<evidence type="ECO:0000259" key="11">
    <source>
        <dbReference type="Pfam" id="PF16901"/>
    </source>
</evidence>
<dbReference type="Proteomes" id="UP000053750">
    <property type="component" value="Unassembled WGS sequence"/>
</dbReference>
<dbReference type="PANTHER" id="PTHR11985">
    <property type="entry name" value="GLYCEROL-3-PHOSPHATE DEHYDROGENASE"/>
    <property type="match status" value="1"/>
</dbReference>
<evidence type="ECO:0000256" key="3">
    <source>
        <dbReference type="ARBA" id="ARBA00007330"/>
    </source>
</evidence>
<proteinExistence type="inferred from homology"/>
<name>A0A9W5W871_9BACL</name>
<dbReference type="EMBL" id="JFHU01000077">
    <property type="protein sequence ID" value="EXX90036.1"/>
    <property type="molecule type" value="Genomic_DNA"/>
</dbReference>
<accession>A0A9W5W871</accession>
<comment type="similarity">
    <text evidence="3 9">Belongs to the FAD-dependent glycerol-3-phosphate dehydrogenase family.</text>
</comment>
<dbReference type="Pfam" id="PF16901">
    <property type="entry name" value="DAO_C"/>
    <property type="match status" value="1"/>
</dbReference>
<dbReference type="OrthoDB" id="9766796at2"/>
<dbReference type="InterPro" id="IPR038299">
    <property type="entry name" value="DAO_C_sf"/>
</dbReference>
<dbReference type="PROSITE" id="PS00978">
    <property type="entry name" value="FAD_G3PDH_2"/>
    <property type="match status" value="1"/>
</dbReference>
<keyword evidence="4 9" id="KW-0285">Flavoprotein</keyword>
<dbReference type="Pfam" id="PF01266">
    <property type="entry name" value="DAO"/>
    <property type="match status" value="1"/>
</dbReference>
<evidence type="ECO:0000256" key="1">
    <source>
        <dbReference type="ARBA" id="ARBA00001974"/>
    </source>
</evidence>
<evidence type="ECO:0000256" key="5">
    <source>
        <dbReference type="ARBA" id="ARBA00022798"/>
    </source>
</evidence>
<dbReference type="GO" id="GO:0006071">
    <property type="term" value="P:glycerol metabolic process"/>
    <property type="evidence" value="ECO:0007669"/>
    <property type="project" value="UniProtKB-KW"/>
</dbReference>
<protein>
    <recommendedName>
        <fullName evidence="9">Glycerol-3-phosphate dehydrogenase</fullName>
        <ecNumber evidence="9">1.1.5.3</ecNumber>
    </recommendedName>
</protein>
<dbReference type="InterPro" id="IPR000447">
    <property type="entry name" value="G3P_DH_FAD-dep"/>
</dbReference>
<dbReference type="InterPro" id="IPR006076">
    <property type="entry name" value="FAD-dep_OxRdtase"/>
</dbReference>
<dbReference type="InterPro" id="IPR031656">
    <property type="entry name" value="DAO_C"/>
</dbReference>
<dbReference type="SUPFAM" id="SSF51905">
    <property type="entry name" value="FAD/NAD(P)-binding domain"/>
    <property type="match status" value="1"/>
</dbReference>
<dbReference type="InterPro" id="IPR036188">
    <property type="entry name" value="FAD/NAD-bd_sf"/>
</dbReference>
<dbReference type="Gene3D" id="1.10.8.870">
    <property type="entry name" value="Alpha-glycerophosphate oxidase, cap domain"/>
    <property type="match status" value="1"/>
</dbReference>
<keyword evidence="13" id="KW-1185">Reference proteome</keyword>
<reference evidence="12 13" key="1">
    <citation type="submission" date="2014-02" db="EMBL/GenBank/DDBJ databases">
        <title>Genome sequence of Paenibacillus darwinianus reveals adaptive mechanisms for survival in Antarctic soils.</title>
        <authorList>
            <person name="Dsouza M."/>
            <person name="Taylor M.W."/>
            <person name="Turner S.J."/>
            <person name="Aislabie J."/>
        </authorList>
    </citation>
    <scope>NUCLEOTIDE SEQUENCE [LARGE SCALE GENOMIC DNA]</scope>
    <source>
        <strain evidence="12 13">CE1</strain>
    </source>
</reference>
<comment type="pathway">
    <text evidence="2">Polyol metabolism; glycerol degradation via glycerol kinase pathway; glycerone phosphate from sn-glycerol 3-phosphate (aerobic route): step 1/1.</text>
</comment>
<dbReference type="EC" id="1.1.5.3" evidence="9"/>
<dbReference type="GO" id="GO:0046168">
    <property type="term" value="P:glycerol-3-phosphate catabolic process"/>
    <property type="evidence" value="ECO:0007669"/>
    <property type="project" value="TreeGrafter"/>
</dbReference>
<dbReference type="Gene3D" id="3.50.50.60">
    <property type="entry name" value="FAD/NAD(P)-binding domain"/>
    <property type="match status" value="1"/>
</dbReference>
<evidence type="ECO:0000313" key="13">
    <source>
        <dbReference type="Proteomes" id="UP000053750"/>
    </source>
</evidence>
<dbReference type="AlphaFoldDB" id="A0A9W5W871"/>
<feature type="domain" description="Alpha-glycerophosphate oxidase C-terminal" evidence="11">
    <location>
        <begin position="406"/>
        <end position="538"/>
    </location>
</feature>
<dbReference type="GO" id="GO:0009331">
    <property type="term" value="C:glycerol-3-phosphate dehydrogenase (FAD) complex"/>
    <property type="evidence" value="ECO:0007669"/>
    <property type="project" value="UniProtKB-UniRule"/>
</dbReference>
<feature type="domain" description="FAD dependent oxidoreductase" evidence="10">
    <location>
        <begin position="24"/>
        <end position="348"/>
    </location>
</feature>